<dbReference type="RefSeq" id="WP_284194576.1">
    <property type="nucleotide sequence ID" value="NZ_BSOG01000001.1"/>
</dbReference>
<evidence type="ECO:0000313" key="2">
    <source>
        <dbReference type="Proteomes" id="UP001156706"/>
    </source>
</evidence>
<name>A0ABQ5Y901_9NEIS</name>
<evidence type="ECO:0000313" key="1">
    <source>
        <dbReference type="EMBL" id="GLR11417.1"/>
    </source>
</evidence>
<reference evidence="2" key="1">
    <citation type="journal article" date="2019" name="Int. J. Syst. Evol. Microbiol.">
        <title>The Global Catalogue of Microorganisms (GCM) 10K type strain sequencing project: providing services to taxonomists for standard genome sequencing and annotation.</title>
        <authorList>
            <consortium name="The Broad Institute Genomics Platform"/>
            <consortium name="The Broad Institute Genome Sequencing Center for Infectious Disease"/>
            <person name="Wu L."/>
            <person name="Ma J."/>
        </authorList>
    </citation>
    <scope>NUCLEOTIDE SEQUENCE [LARGE SCALE GENOMIC DNA]</scope>
    <source>
        <strain evidence="2">NBRC 110044</strain>
    </source>
</reference>
<organism evidence="1 2">
    <name type="scientific">Chitinimonas prasina</name>
    <dbReference type="NCBI Taxonomy" id="1434937"/>
    <lineage>
        <taxon>Bacteria</taxon>
        <taxon>Pseudomonadati</taxon>
        <taxon>Pseudomonadota</taxon>
        <taxon>Betaproteobacteria</taxon>
        <taxon>Neisseriales</taxon>
        <taxon>Chitinibacteraceae</taxon>
        <taxon>Chitinimonas</taxon>
    </lineage>
</organism>
<protein>
    <submittedName>
        <fullName evidence="1">Uncharacterized protein</fullName>
    </submittedName>
</protein>
<proteinExistence type="predicted"/>
<dbReference type="EMBL" id="BSOG01000001">
    <property type="protein sequence ID" value="GLR11417.1"/>
    <property type="molecule type" value="Genomic_DNA"/>
</dbReference>
<dbReference type="Proteomes" id="UP001156706">
    <property type="component" value="Unassembled WGS sequence"/>
</dbReference>
<accession>A0ABQ5Y901</accession>
<gene>
    <name evidence="1" type="ORF">GCM10007907_02070</name>
</gene>
<keyword evidence="2" id="KW-1185">Reference proteome</keyword>
<comment type="caution">
    <text evidence="1">The sequence shown here is derived from an EMBL/GenBank/DDBJ whole genome shotgun (WGS) entry which is preliminary data.</text>
</comment>
<sequence length="139" mass="14821">MKHAGWLLMTVASLTALLLLANRLRPVAPPSVLTASCADLTQPCRIPYGTQVVEVRALQLPSALKPFQLEVRGLAGPITARFGMVGMDMGPIALPLNDEPGGVAAAQVVLPLCVQGRRDWLLWLDSQAGRIEVRFVAGA</sequence>